<accession>A0AA40KIR5</accession>
<keyword evidence="2" id="KW-1185">Reference proteome</keyword>
<dbReference type="EMBL" id="JAHYIQ010000026">
    <property type="protein sequence ID" value="KAK1121645.1"/>
    <property type="molecule type" value="Genomic_DNA"/>
</dbReference>
<organism evidence="1 2">
    <name type="scientific">Melipona bicolor</name>
    <dbReference type="NCBI Taxonomy" id="60889"/>
    <lineage>
        <taxon>Eukaryota</taxon>
        <taxon>Metazoa</taxon>
        <taxon>Ecdysozoa</taxon>
        <taxon>Arthropoda</taxon>
        <taxon>Hexapoda</taxon>
        <taxon>Insecta</taxon>
        <taxon>Pterygota</taxon>
        <taxon>Neoptera</taxon>
        <taxon>Endopterygota</taxon>
        <taxon>Hymenoptera</taxon>
        <taxon>Apocrita</taxon>
        <taxon>Aculeata</taxon>
        <taxon>Apoidea</taxon>
        <taxon>Anthophila</taxon>
        <taxon>Apidae</taxon>
        <taxon>Melipona</taxon>
    </lineage>
</organism>
<evidence type="ECO:0000313" key="1">
    <source>
        <dbReference type="EMBL" id="KAK1121645.1"/>
    </source>
</evidence>
<protein>
    <submittedName>
        <fullName evidence="1">Uncharacterized protein</fullName>
    </submittedName>
</protein>
<comment type="caution">
    <text evidence="1">The sequence shown here is derived from an EMBL/GenBank/DDBJ whole genome shotgun (WGS) entry which is preliminary data.</text>
</comment>
<name>A0AA40KIR5_9HYME</name>
<reference evidence="1" key="1">
    <citation type="submission" date="2021-10" db="EMBL/GenBank/DDBJ databases">
        <title>Melipona bicolor Genome sequencing and assembly.</title>
        <authorList>
            <person name="Araujo N.S."/>
            <person name="Arias M.C."/>
        </authorList>
    </citation>
    <scope>NUCLEOTIDE SEQUENCE</scope>
    <source>
        <strain evidence="1">USP_2M_L1-L4_2017</strain>
        <tissue evidence="1">Whole body</tissue>
    </source>
</reference>
<gene>
    <name evidence="1" type="ORF">K0M31_010433</name>
</gene>
<evidence type="ECO:0000313" key="2">
    <source>
        <dbReference type="Proteomes" id="UP001177670"/>
    </source>
</evidence>
<proteinExistence type="predicted"/>
<sequence length="113" mass="12768">MVIPFATPEQSQVSLRYQRESIASYALPIHLFSSRLFNLPFDGTSRLVQLSAVRLNISQKSKGRNLRTERRKRCFGFRRDGPDLSARRALSSPIAAPALEAKRCHAGVRDRQA</sequence>
<dbReference type="Proteomes" id="UP001177670">
    <property type="component" value="Unassembled WGS sequence"/>
</dbReference>
<dbReference type="AlphaFoldDB" id="A0AA40KIR5"/>